<proteinExistence type="predicted"/>
<comment type="subcellular location">
    <subcellularLocation>
        <location evidence="1">Cell membrane</location>
        <topology evidence="1">Multi-pass membrane protein</topology>
    </subcellularLocation>
</comment>
<evidence type="ECO:0000256" key="2">
    <source>
        <dbReference type="ARBA" id="ARBA00022475"/>
    </source>
</evidence>
<sequence>MQTFIWVAGAHFLALLSPGPDFFLIAKSALASGHRRAFQVCLGVALANGALIAAAFTGFTWAAQTPWIATLIQGCGGGYLLYMGIQCWRYAGATTLTAPSTETKSPSEASTPHQGTPGLMAGLLSGLLNPKNALFYISLAAALGSPSLWQQWGYGLWMFSIVLIWDCAMALVIGHPRIIRQLGQRLTLIERLCGAMLAILGLGMWTALMI</sequence>
<organism evidence="7 8">
    <name type="scientific">Terasakiispira papahanaumokuakeensis</name>
    <dbReference type="NCBI Taxonomy" id="197479"/>
    <lineage>
        <taxon>Bacteria</taxon>
        <taxon>Pseudomonadati</taxon>
        <taxon>Pseudomonadota</taxon>
        <taxon>Gammaproteobacteria</taxon>
        <taxon>Oceanospirillales</taxon>
        <taxon>Terasakiispira</taxon>
    </lineage>
</organism>
<evidence type="ECO:0008006" key="9">
    <source>
        <dbReference type="Google" id="ProtNLM"/>
    </source>
</evidence>
<keyword evidence="5 6" id="KW-0472">Membrane</keyword>
<gene>
    <name evidence="7" type="ORF">BFW38_05650</name>
</gene>
<protein>
    <recommendedName>
        <fullName evidence="9">Lysine transporter LysE</fullName>
    </recommendedName>
</protein>
<comment type="caution">
    <text evidence="7">The sequence shown here is derived from an EMBL/GenBank/DDBJ whole genome shotgun (WGS) entry which is preliminary data.</text>
</comment>
<evidence type="ECO:0000256" key="1">
    <source>
        <dbReference type="ARBA" id="ARBA00004651"/>
    </source>
</evidence>
<evidence type="ECO:0000256" key="3">
    <source>
        <dbReference type="ARBA" id="ARBA00022692"/>
    </source>
</evidence>
<dbReference type="PANTHER" id="PTHR30086:SF17">
    <property type="entry name" value="LYSE FAMILY TRANSLOCATOR"/>
    <property type="match status" value="1"/>
</dbReference>
<feature type="transmembrane region" description="Helical" evidence="6">
    <location>
        <begin position="67"/>
        <end position="85"/>
    </location>
</feature>
<dbReference type="Pfam" id="PF01810">
    <property type="entry name" value="LysE"/>
    <property type="match status" value="1"/>
</dbReference>
<feature type="transmembrane region" description="Helical" evidence="6">
    <location>
        <begin position="155"/>
        <end position="176"/>
    </location>
</feature>
<dbReference type="GO" id="GO:0005886">
    <property type="term" value="C:plasma membrane"/>
    <property type="evidence" value="ECO:0007669"/>
    <property type="project" value="UniProtKB-SubCell"/>
</dbReference>
<evidence type="ECO:0000256" key="6">
    <source>
        <dbReference type="SAM" id="Phobius"/>
    </source>
</evidence>
<dbReference type="InterPro" id="IPR001123">
    <property type="entry name" value="LeuE-type"/>
</dbReference>
<dbReference type="Proteomes" id="UP000094291">
    <property type="component" value="Unassembled WGS sequence"/>
</dbReference>
<feature type="transmembrane region" description="Helical" evidence="6">
    <location>
        <begin position="6"/>
        <end position="25"/>
    </location>
</feature>
<keyword evidence="8" id="KW-1185">Reference proteome</keyword>
<keyword evidence="2" id="KW-1003">Cell membrane</keyword>
<keyword evidence="3 6" id="KW-0812">Transmembrane</keyword>
<reference evidence="7 8" key="1">
    <citation type="submission" date="2016-08" db="EMBL/GenBank/DDBJ databases">
        <authorList>
            <person name="Seilhamer J.J."/>
        </authorList>
    </citation>
    <scope>NUCLEOTIDE SEQUENCE [LARGE SCALE GENOMIC DNA]</scope>
    <source>
        <strain evidence="7 8">PH27A</strain>
    </source>
</reference>
<feature type="transmembrane region" description="Helical" evidence="6">
    <location>
        <begin position="37"/>
        <end position="61"/>
    </location>
</feature>
<dbReference type="STRING" id="197479.BFW38_05650"/>
<feature type="transmembrane region" description="Helical" evidence="6">
    <location>
        <begin position="188"/>
        <end position="208"/>
    </location>
</feature>
<dbReference type="PANTHER" id="PTHR30086">
    <property type="entry name" value="ARGININE EXPORTER PROTEIN ARGO"/>
    <property type="match status" value="1"/>
</dbReference>
<dbReference type="AlphaFoldDB" id="A0A1E2V8W9"/>
<evidence type="ECO:0000313" key="8">
    <source>
        <dbReference type="Proteomes" id="UP000094291"/>
    </source>
</evidence>
<name>A0A1E2V8W9_9GAMM</name>
<evidence type="ECO:0000313" key="7">
    <source>
        <dbReference type="EMBL" id="ODC03105.1"/>
    </source>
</evidence>
<dbReference type="GO" id="GO:0015171">
    <property type="term" value="F:amino acid transmembrane transporter activity"/>
    <property type="evidence" value="ECO:0007669"/>
    <property type="project" value="TreeGrafter"/>
</dbReference>
<evidence type="ECO:0000256" key="4">
    <source>
        <dbReference type="ARBA" id="ARBA00022989"/>
    </source>
</evidence>
<dbReference type="RefSeq" id="WP_068997500.1">
    <property type="nucleotide sequence ID" value="NZ_MDTQ01000001.1"/>
</dbReference>
<evidence type="ECO:0000256" key="5">
    <source>
        <dbReference type="ARBA" id="ARBA00023136"/>
    </source>
</evidence>
<dbReference type="EMBL" id="MDTQ01000001">
    <property type="protein sequence ID" value="ODC03105.1"/>
    <property type="molecule type" value="Genomic_DNA"/>
</dbReference>
<accession>A0A1E2V8W9</accession>
<keyword evidence="4 6" id="KW-1133">Transmembrane helix</keyword>
<dbReference type="OrthoDB" id="9804822at2"/>